<evidence type="ECO:0000256" key="3">
    <source>
        <dbReference type="RuleBase" id="RU003844"/>
    </source>
</evidence>
<comment type="similarity">
    <text evidence="1 3">Belongs to the OSBP family.</text>
</comment>
<sequence length="401" mass="45140">MGWLRRTKSGRGTSQPSSPGAGSARLSVIYGDDSRFDEEEGEFNVFYDACEAQLHPWASENGGLSCPPDILAQQRKCAMEMMKTAGRNLLKGKMNLISVSMPVKMFEPRSYLEKLTDVWVHTKYLRQAADTEDPVEQMRLIVAWFISGMQFVFLGFKKPFNPILGETWQGVSDSGLRIYVEQISHHPPISAFEADMPDGSFVFRGLSEPTASFSGKTVKTTAKGKRGVYFRDGSCIDITYPAYYLRGVLYGELRGELGGSAMFVNEKKGLQCEVKFGPYAEGSMKSFESRSDYFEGEIVPIEPEDHTPRLGESMIISNASGSWLSHLDWDGKRYWTLAEDEPDHFASLPEGEYVLPSDVRYREDLLLVERGNLDDAQTAKQKLEKLQRHDKKLRKANASDQ</sequence>
<keyword evidence="2" id="KW-0597">Phosphoprotein</keyword>
<dbReference type="InterPro" id="IPR000648">
    <property type="entry name" value="Oxysterol-bd"/>
</dbReference>
<proteinExistence type="inferred from homology"/>
<dbReference type="SUPFAM" id="SSF144000">
    <property type="entry name" value="Oxysterol-binding protein-like"/>
    <property type="match status" value="1"/>
</dbReference>
<dbReference type="Pfam" id="PF01237">
    <property type="entry name" value="Oxysterol_BP"/>
    <property type="match status" value="1"/>
</dbReference>
<dbReference type="GO" id="GO:0005829">
    <property type="term" value="C:cytosol"/>
    <property type="evidence" value="ECO:0007669"/>
    <property type="project" value="TreeGrafter"/>
</dbReference>
<evidence type="ECO:0000313" key="6">
    <source>
        <dbReference type="EMBL" id="CAE0608509.1"/>
    </source>
</evidence>
<dbReference type="InterPro" id="IPR018494">
    <property type="entry name" value="Oxysterol-bd_CS"/>
</dbReference>
<gene>
    <name evidence="5" type="ORF">PSAL00342_LOCUS2325</name>
    <name evidence="6" type="ORF">PSAL00342_LOCUS2326</name>
</gene>
<dbReference type="AlphaFoldDB" id="A0A6U9QHF7"/>
<name>A0A6U9QHF7_9CHLO</name>
<dbReference type="PANTHER" id="PTHR10972:SF205">
    <property type="entry name" value="OXYSTEROL-BINDING PROTEIN 1"/>
    <property type="match status" value="1"/>
</dbReference>
<feature type="region of interest" description="Disordered" evidence="4">
    <location>
        <begin position="382"/>
        <end position="401"/>
    </location>
</feature>
<evidence type="ECO:0008006" key="7">
    <source>
        <dbReference type="Google" id="ProtNLM"/>
    </source>
</evidence>
<dbReference type="GO" id="GO:0032934">
    <property type="term" value="F:sterol binding"/>
    <property type="evidence" value="ECO:0007669"/>
    <property type="project" value="TreeGrafter"/>
</dbReference>
<dbReference type="Gene3D" id="2.40.160.120">
    <property type="match status" value="1"/>
</dbReference>
<dbReference type="PANTHER" id="PTHR10972">
    <property type="entry name" value="OXYSTEROL-BINDING PROTEIN-RELATED"/>
    <property type="match status" value="1"/>
</dbReference>
<feature type="region of interest" description="Disordered" evidence="4">
    <location>
        <begin position="1"/>
        <end position="25"/>
    </location>
</feature>
<evidence type="ECO:0000256" key="2">
    <source>
        <dbReference type="ARBA" id="ARBA00022553"/>
    </source>
</evidence>
<evidence type="ECO:0000256" key="4">
    <source>
        <dbReference type="SAM" id="MobiDB-lite"/>
    </source>
</evidence>
<dbReference type="EMBL" id="HBIS01002610">
    <property type="protein sequence ID" value="CAE0608509.1"/>
    <property type="molecule type" value="Transcribed_RNA"/>
</dbReference>
<dbReference type="EMBL" id="HBIS01002609">
    <property type="protein sequence ID" value="CAE0608508.1"/>
    <property type="molecule type" value="Transcribed_RNA"/>
</dbReference>
<dbReference type="GO" id="GO:0016020">
    <property type="term" value="C:membrane"/>
    <property type="evidence" value="ECO:0007669"/>
    <property type="project" value="TreeGrafter"/>
</dbReference>
<organism evidence="6">
    <name type="scientific">Picocystis salinarum</name>
    <dbReference type="NCBI Taxonomy" id="88271"/>
    <lineage>
        <taxon>Eukaryota</taxon>
        <taxon>Viridiplantae</taxon>
        <taxon>Chlorophyta</taxon>
        <taxon>Picocystophyceae</taxon>
        <taxon>Picocystales</taxon>
        <taxon>Picocystaceae</taxon>
        <taxon>Picocystis</taxon>
    </lineage>
</organism>
<feature type="compositionally biased region" description="Polar residues" evidence="4">
    <location>
        <begin position="10"/>
        <end position="20"/>
    </location>
</feature>
<dbReference type="PROSITE" id="PS01013">
    <property type="entry name" value="OSBP"/>
    <property type="match status" value="1"/>
</dbReference>
<evidence type="ECO:0000313" key="5">
    <source>
        <dbReference type="EMBL" id="CAE0608508.1"/>
    </source>
</evidence>
<evidence type="ECO:0000256" key="1">
    <source>
        <dbReference type="ARBA" id="ARBA00008842"/>
    </source>
</evidence>
<dbReference type="InterPro" id="IPR037239">
    <property type="entry name" value="OSBP_sf"/>
</dbReference>
<accession>A0A6U9QHF7</accession>
<protein>
    <recommendedName>
        <fullName evidence="7">Oxysterol-binding protein</fullName>
    </recommendedName>
</protein>
<reference evidence="6" key="1">
    <citation type="submission" date="2021-01" db="EMBL/GenBank/DDBJ databases">
        <authorList>
            <person name="Corre E."/>
            <person name="Pelletier E."/>
            <person name="Niang G."/>
            <person name="Scheremetjew M."/>
            <person name="Finn R."/>
            <person name="Kale V."/>
            <person name="Holt S."/>
            <person name="Cochrane G."/>
            <person name="Meng A."/>
            <person name="Brown T."/>
            <person name="Cohen L."/>
        </authorList>
    </citation>
    <scope>NUCLEOTIDE SEQUENCE</scope>
    <source>
        <strain evidence="6">CCMP1897</strain>
    </source>
</reference>